<dbReference type="GeneID" id="68856653"/>
<accession>A0A897NTT6</accession>
<protein>
    <submittedName>
        <fullName evidence="3">Nucleotide-binding protein, UspA family</fullName>
    </submittedName>
</protein>
<organism evidence="3 4">
    <name type="scientific">Halapricum desulfuricans</name>
    <dbReference type="NCBI Taxonomy" id="2841257"/>
    <lineage>
        <taxon>Archaea</taxon>
        <taxon>Methanobacteriati</taxon>
        <taxon>Methanobacteriota</taxon>
        <taxon>Stenosarchaea group</taxon>
        <taxon>Halobacteria</taxon>
        <taxon>Halobacteriales</taxon>
        <taxon>Haloarculaceae</taxon>
        <taxon>Halapricum</taxon>
    </lineage>
</organism>
<dbReference type="Proteomes" id="UP000663292">
    <property type="component" value="Chromosome"/>
</dbReference>
<dbReference type="RefSeq" id="WP_229121539.1">
    <property type="nucleotide sequence ID" value="NZ_CP064791.1"/>
</dbReference>
<dbReference type="AlphaFoldDB" id="A0A897NTT6"/>
<dbReference type="InterPro" id="IPR006016">
    <property type="entry name" value="UspA"/>
</dbReference>
<dbReference type="InterPro" id="IPR014729">
    <property type="entry name" value="Rossmann-like_a/b/a_fold"/>
</dbReference>
<dbReference type="Pfam" id="PF00582">
    <property type="entry name" value="Usp"/>
    <property type="match status" value="2"/>
</dbReference>
<dbReference type="SUPFAM" id="SSF52402">
    <property type="entry name" value="Adenine nucleotide alpha hydrolases-like"/>
    <property type="match status" value="2"/>
</dbReference>
<evidence type="ECO:0000259" key="2">
    <source>
        <dbReference type="Pfam" id="PF00582"/>
    </source>
</evidence>
<keyword evidence="4" id="KW-1185">Reference proteome</keyword>
<reference evidence="3 4" key="1">
    <citation type="submission" date="2020-11" db="EMBL/GenBank/DDBJ databases">
        <title>Carbohydrate-dependent, anaerobic sulfur respiration: A novel catabolism in halophilic archaea.</title>
        <authorList>
            <person name="Sorokin D.Y."/>
            <person name="Messina E."/>
            <person name="Smedile F."/>
            <person name="La Cono V."/>
            <person name="Hallsworth J.E."/>
            <person name="Yakimov M.M."/>
        </authorList>
    </citation>
    <scope>NUCLEOTIDE SEQUENCE [LARGE SCALE GENOMIC DNA]</scope>
    <source>
        <strain evidence="3 4">HSR-Est</strain>
    </source>
</reference>
<name>A0A897NTT6_9EURY</name>
<dbReference type="EMBL" id="CP064791">
    <property type="protein sequence ID" value="QSG13576.1"/>
    <property type="molecule type" value="Genomic_DNA"/>
</dbReference>
<feature type="domain" description="UspA" evidence="2">
    <location>
        <begin position="1"/>
        <end position="136"/>
    </location>
</feature>
<dbReference type="InterPro" id="IPR006015">
    <property type="entry name" value="Universal_stress_UspA"/>
</dbReference>
<evidence type="ECO:0000313" key="4">
    <source>
        <dbReference type="Proteomes" id="UP000663292"/>
    </source>
</evidence>
<evidence type="ECO:0000313" key="3">
    <source>
        <dbReference type="EMBL" id="QSG13576.1"/>
    </source>
</evidence>
<dbReference type="Gene3D" id="3.40.50.620">
    <property type="entry name" value="HUPs"/>
    <property type="match status" value="2"/>
</dbReference>
<dbReference type="PANTHER" id="PTHR46268:SF6">
    <property type="entry name" value="UNIVERSAL STRESS PROTEIN UP12"/>
    <property type="match status" value="1"/>
</dbReference>
<gene>
    <name evidence="3" type="primary">uspA</name>
    <name evidence="3" type="ORF">HSEST_0013</name>
</gene>
<feature type="domain" description="UspA" evidence="2">
    <location>
        <begin position="147"/>
        <end position="286"/>
    </location>
</feature>
<evidence type="ECO:0000256" key="1">
    <source>
        <dbReference type="ARBA" id="ARBA00008791"/>
    </source>
</evidence>
<dbReference type="PRINTS" id="PR01438">
    <property type="entry name" value="UNVRSLSTRESS"/>
</dbReference>
<proteinExistence type="inferred from homology"/>
<dbReference type="PANTHER" id="PTHR46268">
    <property type="entry name" value="STRESS RESPONSE PROTEIN NHAX"/>
    <property type="match status" value="1"/>
</dbReference>
<comment type="similarity">
    <text evidence="1">Belongs to the universal stress protein A family.</text>
</comment>
<dbReference type="CDD" id="cd00293">
    <property type="entry name" value="USP-like"/>
    <property type="match status" value="2"/>
</dbReference>
<sequence length="292" mass="30347">MYDRILVPVDGSECGRAAARYGFAFAAATGATVDIVHVVDTTVPTIGGRMTDPERQDHGEAIVESAAEHSQAFDCPVETHVREGAPRSEIVASADELGADLIVMGRQGTHNLRERLLGGVTEHVVRHADQPVLVVPLGTDVTAASISKLLVPTDGSEAATAAVGPATELAAAFDAEIAVFTAVDVQAAGGSFSAGGVSEEFIERLKSEGGETAETFADAIRDGQPGLSVETIVRRGSAHEEIASCATEIDADLIVMASHGRTGLKRHLLGSVADRVLRVAETPVLIATRPKA</sequence>